<dbReference type="STRING" id="2045.KR76_17915"/>
<dbReference type="RefSeq" id="WP_038680175.1">
    <property type="nucleotide sequence ID" value="NZ_BJMC01000018.1"/>
</dbReference>
<organism evidence="1 2">
    <name type="scientific">Nocardioides simplex</name>
    <name type="common">Arthrobacter simplex</name>
    <dbReference type="NCBI Taxonomy" id="2045"/>
    <lineage>
        <taxon>Bacteria</taxon>
        <taxon>Bacillati</taxon>
        <taxon>Actinomycetota</taxon>
        <taxon>Actinomycetes</taxon>
        <taxon>Propionibacteriales</taxon>
        <taxon>Nocardioidaceae</taxon>
        <taxon>Pimelobacter</taxon>
    </lineage>
</organism>
<evidence type="ECO:0000313" key="1">
    <source>
        <dbReference type="EMBL" id="AIY18183.1"/>
    </source>
</evidence>
<dbReference type="AlphaFoldDB" id="A0A0A1DNP6"/>
<protein>
    <submittedName>
        <fullName evidence="1">Uncharacterized protein</fullName>
    </submittedName>
</protein>
<accession>A0A0A1DNP6</accession>
<dbReference type="OrthoDB" id="9982328at2"/>
<keyword evidence="2" id="KW-1185">Reference proteome</keyword>
<reference evidence="1 2" key="1">
    <citation type="journal article" date="2015" name="Genome Announc.">
        <title>Complete Genome Sequence of Steroid-Transforming Nocardioides simplex VKM Ac-2033D.</title>
        <authorList>
            <person name="Shtratnikova V.Y."/>
            <person name="Schelkunov M.I."/>
            <person name="Pekov Y.A."/>
            <person name="Fokina V.V."/>
            <person name="Logacheva M.D."/>
            <person name="Sokolov S.L."/>
            <person name="Bragin E.Y."/>
            <person name="Ashapkin V.V."/>
            <person name="Donova M.V."/>
        </authorList>
    </citation>
    <scope>NUCLEOTIDE SEQUENCE [LARGE SCALE GENOMIC DNA]</scope>
    <source>
        <strain evidence="1 2">VKM Ac-2033D</strain>
    </source>
</reference>
<sequence length="340" mass="35711">MRSRSLPLLRRPRLLLLAGALALATALSACSDIDPGSEGVGGRLDAAGWKDQQEQNLDEAIDEVLDLEVEPGSKDGAQALMTSAERRFLEDPSAHFRVYWYVGGEVETPMEGRFDLAQPAAEVQTGPDEENRYEVRLRGDDTWMRATVDGRAMDCWLHASGTAATGGPAGVTYQAMLLVEPVAVGHLVDGGDDYPGAEVGDRVVLDLPLAATVPAVIPRLGGLTAKPIDAKATVRGLAVVGVNGRVTSIEVAAADMFAALRASRTGMPSELRPLAKDPYVRAMSAEITYHDYGTEVRVAAPPQAKVADLGRWQDLLADAQDPSGGGGGAAPSCEAALAGS</sequence>
<evidence type="ECO:0000313" key="2">
    <source>
        <dbReference type="Proteomes" id="UP000030300"/>
    </source>
</evidence>
<dbReference type="PROSITE" id="PS51257">
    <property type="entry name" value="PROKAR_LIPOPROTEIN"/>
    <property type="match status" value="1"/>
</dbReference>
<proteinExistence type="predicted"/>
<gene>
    <name evidence="1" type="ORF">KR76_17915</name>
</gene>
<dbReference type="GeneID" id="96610691"/>
<name>A0A0A1DNP6_NOCSI</name>
<dbReference type="Proteomes" id="UP000030300">
    <property type="component" value="Chromosome"/>
</dbReference>
<dbReference type="HOGENOM" id="CLU_815945_0_0_11"/>
<dbReference type="KEGG" id="psim:KR76_17915"/>
<dbReference type="EMBL" id="CP009896">
    <property type="protein sequence ID" value="AIY18183.1"/>
    <property type="molecule type" value="Genomic_DNA"/>
</dbReference>